<feature type="compositionally biased region" description="Basic and acidic residues" evidence="1">
    <location>
        <begin position="44"/>
        <end position="55"/>
    </location>
</feature>
<sequence>MSNAFHRASPFDYSEDIDELLVSSGDVPEEVPLFEEGSGEADQPTDRTVQENDQHLREEPHAENHRDFMITTNDSEVLVGDRVEAQKTYELHITKGNTGVPEKLNIAEYRLPSE</sequence>
<evidence type="ECO:0000256" key="1">
    <source>
        <dbReference type="SAM" id="MobiDB-lite"/>
    </source>
</evidence>
<organism evidence="4">
    <name type="scientific">Nippostrongylus brasiliensis</name>
    <name type="common">Rat hookworm</name>
    <dbReference type="NCBI Taxonomy" id="27835"/>
    <lineage>
        <taxon>Eukaryota</taxon>
        <taxon>Metazoa</taxon>
        <taxon>Ecdysozoa</taxon>
        <taxon>Nematoda</taxon>
        <taxon>Chromadorea</taxon>
        <taxon>Rhabditida</taxon>
        <taxon>Rhabditina</taxon>
        <taxon>Rhabditomorpha</taxon>
        <taxon>Strongyloidea</taxon>
        <taxon>Heligmosomidae</taxon>
        <taxon>Nippostrongylus</taxon>
    </lineage>
</organism>
<dbReference type="WBParaSite" id="NBR_0000524801-mRNA-1">
    <property type="protein sequence ID" value="NBR_0000524801-mRNA-1"/>
    <property type="gene ID" value="NBR_0000524801"/>
</dbReference>
<evidence type="ECO:0000313" key="2">
    <source>
        <dbReference type="EMBL" id="VDL68839.1"/>
    </source>
</evidence>
<dbReference type="Proteomes" id="UP000271162">
    <property type="component" value="Unassembled WGS sequence"/>
</dbReference>
<feature type="region of interest" description="Disordered" evidence="1">
    <location>
        <begin position="23"/>
        <end position="55"/>
    </location>
</feature>
<accession>A0A0N4XRU6</accession>
<keyword evidence="3" id="KW-1185">Reference proteome</keyword>
<protein>
    <submittedName>
        <fullName evidence="4">Reverse transcriptase</fullName>
    </submittedName>
</protein>
<name>A0A0N4XRU6_NIPBR</name>
<evidence type="ECO:0000313" key="3">
    <source>
        <dbReference type="Proteomes" id="UP000271162"/>
    </source>
</evidence>
<evidence type="ECO:0000313" key="4">
    <source>
        <dbReference type="WBParaSite" id="NBR_0000524801-mRNA-1"/>
    </source>
</evidence>
<gene>
    <name evidence="2" type="ORF">NBR_LOCUS5250</name>
</gene>
<reference evidence="4" key="1">
    <citation type="submission" date="2017-02" db="UniProtKB">
        <authorList>
            <consortium name="WormBaseParasite"/>
        </authorList>
    </citation>
    <scope>IDENTIFICATION</scope>
</reference>
<feature type="compositionally biased region" description="Acidic residues" evidence="1">
    <location>
        <begin position="27"/>
        <end position="39"/>
    </location>
</feature>
<proteinExistence type="predicted"/>
<reference evidence="2 3" key="2">
    <citation type="submission" date="2018-11" db="EMBL/GenBank/DDBJ databases">
        <authorList>
            <consortium name="Pathogen Informatics"/>
        </authorList>
    </citation>
    <scope>NUCLEOTIDE SEQUENCE [LARGE SCALE GENOMIC DNA]</scope>
</reference>
<dbReference type="AlphaFoldDB" id="A0A0N4XRU6"/>
<dbReference type="EMBL" id="UYSL01012087">
    <property type="protein sequence ID" value="VDL68839.1"/>
    <property type="molecule type" value="Genomic_DNA"/>
</dbReference>